<keyword evidence="6" id="KW-0175">Coiled coil</keyword>
<keyword evidence="4" id="KW-0663">Pyridoxal phosphate</keyword>
<dbReference type="EMBL" id="SZYD01000389">
    <property type="protein sequence ID" value="KAD1878831.1"/>
    <property type="molecule type" value="Genomic_DNA"/>
</dbReference>
<dbReference type="GO" id="GO:0030170">
    <property type="term" value="F:pyridoxal phosphate binding"/>
    <property type="evidence" value="ECO:0007669"/>
    <property type="project" value="InterPro"/>
</dbReference>
<evidence type="ECO:0000256" key="3">
    <source>
        <dbReference type="ARBA" id="ARBA00022793"/>
    </source>
</evidence>
<dbReference type="OrthoDB" id="639767at2759"/>
<dbReference type="GO" id="GO:0005737">
    <property type="term" value="C:cytoplasm"/>
    <property type="evidence" value="ECO:0007669"/>
    <property type="project" value="TreeGrafter"/>
</dbReference>
<feature type="compositionally biased region" description="Basic and acidic residues" evidence="7">
    <location>
        <begin position="30"/>
        <end position="40"/>
    </location>
</feature>
<keyword evidence="5" id="KW-0456">Lyase</keyword>
<dbReference type="Gene3D" id="3.90.1150.10">
    <property type="entry name" value="Aspartate Aminotransferase, domain 1"/>
    <property type="match status" value="1"/>
</dbReference>
<dbReference type="PANTHER" id="PTHR11999">
    <property type="entry name" value="GROUP II PYRIDOXAL-5-PHOSPHATE DECARBOXYLASE"/>
    <property type="match status" value="1"/>
</dbReference>
<gene>
    <name evidence="8" type="ORF">E3N88_42172</name>
</gene>
<evidence type="ECO:0008006" key="10">
    <source>
        <dbReference type="Google" id="ProtNLM"/>
    </source>
</evidence>
<evidence type="ECO:0000313" key="8">
    <source>
        <dbReference type="EMBL" id="KAD1878831.1"/>
    </source>
</evidence>
<feature type="coiled-coil region" evidence="6">
    <location>
        <begin position="545"/>
        <end position="593"/>
    </location>
</feature>
<dbReference type="PANTHER" id="PTHR11999:SF70">
    <property type="entry name" value="MIP05841P"/>
    <property type="match status" value="1"/>
</dbReference>
<dbReference type="InterPro" id="IPR002129">
    <property type="entry name" value="PyrdxlP-dep_de-COase"/>
</dbReference>
<feature type="compositionally biased region" description="Polar residues" evidence="7">
    <location>
        <begin position="305"/>
        <end position="321"/>
    </location>
</feature>
<feature type="region of interest" description="Disordered" evidence="7">
    <location>
        <begin position="286"/>
        <end position="326"/>
    </location>
</feature>
<protein>
    <recommendedName>
        <fullName evidence="10">DUF4216 domain-containing protein</fullName>
    </recommendedName>
</protein>
<dbReference type="InterPro" id="IPR021115">
    <property type="entry name" value="Pyridoxal-P_BS"/>
</dbReference>
<name>A0A5N6LJE0_9ASTR</name>
<dbReference type="InterPro" id="IPR015421">
    <property type="entry name" value="PyrdxlP-dep_Trfase_major"/>
</dbReference>
<dbReference type="GO" id="GO:0016831">
    <property type="term" value="F:carboxy-lyase activity"/>
    <property type="evidence" value="ECO:0007669"/>
    <property type="project" value="UniProtKB-KW"/>
</dbReference>
<keyword evidence="9" id="KW-1185">Reference proteome</keyword>
<dbReference type="PROSITE" id="PS00392">
    <property type="entry name" value="DDC_GAD_HDC_YDC"/>
    <property type="match status" value="1"/>
</dbReference>
<accession>A0A5N6LJE0</accession>
<feature type="region of interest" description="Disordered" evidence="7">
    <location>
        <begin position="409"/>
        <end position="431"/>
    </location>
</feature>
<dbReference type="SUPFAM" id="SSF53383">
    <property type="entry name" value="PLP-dependent transferases"/>
    <property type="match status" value="1"/>
</dbReference>
<dbReference type="Pfam" id="PF03004">
    <property type="entry name" value="Transposase_24"/>
    <property type="match status" value="1"/>
</dbReference>
<dbReference type="AlphaFoldDB" id="A0A5N6LJE0"/>
<evidence type="ECO:0000256" key="1">
    <source>
        <dbReference type="ARBA" id="ARBA00001933"/>
    </source>
</evidence>
<proteinExistence type="inferred from homology"/>
<dbReference type="InterPro" id="IPR004252">
    <property type="entry name" value="Probable_transposase_24"/>
</dbReference>
<keyword evidence="3" id="KW-0210">Decarboxylase</keyword>
<organism evidence="8 9">
    <name type="scientific">Mikania micrantha</name>
    <name type="common">bitter vine</name>
    <dbReference type="NCBI Taxonomy" id="192012"/>
    <lineage>
        <taxon>Eukaryota</taxon>
        <taxon>Viridiplantae</taxon>
        <taxon>Streptophyta</taxon>
        <taxon>Embryophyta</taxon>
        <taxon>Tracheophyta</taxon>
        <taxon>Spermatophyta</taxon>
        <taxon>Magnoliopsida</taxon>
        <taxon>eudicotyledons</taxon>
        <taxon>Gunneridae</taxon>
        <taxon>Pentapetalae</taxon>
        <taxon>asterids</taxon>
        <taxon>campanulids</taxon>
        <taxon>Asterales</taxon>
        <taxon>Asteraceae</taxon>
        <taxon>Asteroideae</taxon>
        <taxon>Heliantheae alliance</taxon>
        <taxon>Eupatorieae</taxon>
        <taxon>Mikania</taxon>
    </lineage>
</organism>
<sequence>MSDRRDAPRDDCESGSKAYPKNKSSIGSRIHGDRPSKTGKQEQGLGKKQGINNDLEEKTKDLENYQTSARTVALCVFSAVAFGVCLGLKDGIRKLLNSLVLVMNNSNKEHLRCLAQWPLSYVKSHKGYLVNGYKFHTRTAYDGRVTLNSGVCVKGASYNEQESDYYGLLDEIWELEYHSTIGRCVVVLFKCTWFDPIKGMAPRGVYELAEDLNEVGDDDNVDGEHFFQENERIECTINEDFSSLSFVQGDIEEVEAINDDNDDEVEFEDTVLADEDFHIILNFEDEDSDSASGSGRDSTSADSFAPQQSDARQNVSVSSLHDNGDDIVEDSVSHVSLLRRGPAAQSMWNGPWERWKDVPIEDRERLFERFQGHFQWEQPWHAQIFRCWEQCNSGKFGDLLSRARGDAMKSWKDKSKRNSSNRSKSTSKHTLGSQTFVTAKLRAEKKLGRDISWEEIWRQSHCKKGKRPLDKLSEVGNPIIDDLDLEEDVQQQKDEWVDQRSYDTFEIYKGYLVEKYGEDDSQHPRFDEPLWSRTQSTSCDSSCGHERQDSEIQRLNKIIDELVKEKESEKAEKEKEKAEKEAMLERMASIESLLRVVEAKPLAKITRQMMKRFVWENLVCLFGIANTIVSDKGKQFFNNHIVEGSTDLKSSVFTIGSCVLTGRYGIWFHVDAAYAGSACICPEYRHHLNGIEEADSFNMNCHKWFLTNFDCSALWIKASQGTTVIDYKDWEIPLGRRFRSLKLWMVLRLYGVENLQSYIRNHIKLAQQFEDLVAQDTRF</sequence>
<comment type="cofactor">
    <cofactor evidence="1">
        <name>pyridoxal 5'-phosphate</name>
        <dbReference type="ChEBI" id="CHEBI:597326"/>
    </cofactor>
</comment>
<feature type="compositionally biased region" description="Low complexity" evidence="7">
    <location>
        <begin position="41"/>
        <end position="50"/>
    </location>
</feature>
<evidence type="ECO:0000256" key="2">
    <source>
        <dbReference type="ARBA" id="ARBA00009533"/>
    </source>
</evidence>
<dbReference type="InterPro" id="IPR015422">
    <property type="entry name" value="PyrdxlP-dep_Trfase_small"/>
</dbReference>
<evidence type="ECO:0000256" key="4">
    <source>
        <dbReference type="ARBA" id="ARBA00022898"/>
    </source>
</evidence>
<comment type="caution">
    <text evidence="8">The sequence shown here is derived from an EMBL/GenBank/DDBJ whole genome shotgun (WGS) entry which is preliminary data.</text>
</comment>
<dbReference type="GO" id="GO:0019752">
    <property type="term" value="P:carboxylic acid metabolic process"/>
    <property type="evidence" value="ECO:0007669"/>
    <property type="project" value="InterPro"/>
</dbReference>
<feature type="region of interest" description="Disordered" evidence="7">
    <location>
        <begin position="1"/>
        <end position="53"/>
    </location>
</feature>
<feature type="compositionally biased region" description="Low complexity" evidence="7">
    <location>
        <begin position="290"/>
        <end position="303"/>
    </location>
</feature>
<comment type="similarity">
    <text evidence="2">Belongs to the group II decarboxylase family.</text>
</comment>
<feature type="compositionally biased region" description="Basic and acidic residues" evidence="7">
    <location>
        <begin position="1"/>
        <end position="14"/>
    </location>
</feature>
<evidence type="ECO:0000256" key="6">
    <source>
        <dbReference type="SAM" id="Coils"/>
    </source>
</evidence>
<evidence type="ECO:0000256" key="5">
    <source>
        <dbReference type="ARBA" id="ARBA00023239"/>
    </source>
</evidence>
<reference evidence="8 9" key="1">
    <citation type="submission" date="2019-05" db="EMBL/GenBank/DDBJ databases">
        <title>Mikania micrantha, genome provides insights into the molecular mechanism of rapid growth.</title>
        <authorList>
            <person name="Liu B."/>
        </authorList>
    </citation>
    <scope>NUCLEOTIDE SEQUENCE [LARGE SCALE GENOMIC DNA]</scope>
    <source>
        <strain evidence="8">NLD-2019</strain>
        <tissue evidence="8">Leaf</tissue>
    </source>
</reference>
<dbReference type="Proteomes" id="UP000326396">
    <property type="component" value="Unassembled WGS sequence"/>
</dbReference>
<dbReference type="InterPro" id="IPR010977">
    <property type="entry name" value="Aromatic_deC"/>
</dbReference>
<dbReference type="InterPro" id="IPR015424">
    <property type="entry name" value="PyrdxlP-dep_Trfase"/>
</dbReference>
<evidence type="ECO:0000313" key="9">
    <source>
        <dbReference type="Proteomes" id="UP000326396"/>
    </source>
</evidence>
<dbReference type="Gene3D" id="3.40.640.10">
    <property type="entry name" value="Type I PLP-dependent aspartate aminotransferase-like (Major domain)"/>
    <property type="match status" value="1"/>
</dbReference>
<evidence type="ECO:0000256" key="7">
    <source>
        <dbReference type="SAM" id="MobiDB-lite"/>
    </source>
</evidence>
<dbReference type="Pfam" id="PF00282">
    <property type="entry name" value="Pyridoxal_deC"/>
    <property type="match status" value="1"/>
</dbReference>